<feature type="domain" description="GST N-terminal" evidence="1">
    <location>
        <begin position="2"/>
        <end position="79"/>
    </location>
</feature>
<dbReference type="InterPro" id="IPR040079">
    <property type="entry name" value="Glutathione_S-Trfase"/>
</dbReference>
<dbReference type="InterPro" id="IPR036282">
    <property type="entry name" value="Glutathione-S-Trfase_C_sf"/>
</dbReference>
<dbReference type="InterPro" id="IPR004046">
    <property type="entry name" value="GST_C"/>
</dbReference>
<dbReference type="CDD" id="cd03039">
    <property type="entry name" value="GST_N_Sigma_like"/>
    <property type="match status" value="1"/>
</dbReference>
<dbReference type="RefSeq" id="XP_038061210.1">
    <property type="nucleotide sequence ID" value="XM_038205282.1"/>
</dbReference>
<dbReference type="Pfam" id="PF02798">
    <property type="entry name" value="GST_N"/>
    <property type="match status" value="1"/>
</dbReference>
<feature type="domain" description="GST C-terminal" evidence="2">
    <location>
        <begin position="81"/>
        <end position="205"/>
    </location>
</feature>
<keyword evidence="4" id="KW-1185">Reference proteome</keyword>
<dbReference type="CDD" id="cd03192">
    <property type="entry name" value="GST_C_Sigma_like"/>
    <property type="match status" value="1"/>
</dbReference>
<dbReference type="SUPFAM" id="SSF47616">
    <property type="entry name" value="GST C-terminal domain-like"/>
    <property type="match status" value="1"/>
</dbReference>
<dbReference type="PANTHER" id="PTHR11571:SF150">
    <property type="entry name" value="GLUTATHIONE S-TRANSFERASE"/>
    <property type="match status" value="1"/>
</dbReference>
<dbReference type="GO" id="GO:0006749">
    <property type="term" value="P:glutathione metabolic process"/>
    <property type="evidence" value="ECO:0007669"/>
    <property type="project" value="TreeGrafter"/>
</dbReference>
<dbReference type="PANTHER" id="PTHR11571">
    <property type="entry name" value="GLUTATHIONE S-TRANSFERASE"/>
    <property type="match status" value="1"/>
</dbReference>
<dbReference type="OrthoDB" id="414243at2759"/>
<dbReference type="SFLD" id="SFLDS00019">
    <property type="entry name" value="Glutathione_Transferase_(cytos"/>
    <property type="match status" value="1"/>
</dbReference>
<dbReference type="EnsemblMetazoa" id="XM_038205282.1">
    <property type="protein sequence ID" value="XP_038061210.1"/>
    <property type="gene ID" value="LOC119731958"/>
</dbReference>
<evidence type="ECO:0000313" key="3">
    <source>
        <dbReference type="EnsemblMetazoa" id="XP_038061210.1"/>
    </source>
</evidence>
<dbReference type="SFLD" id="SFLDG01205">
    <property type="entry name" value="AMPS.1"/>
    <property type="match status" value="1"/>
</dbReference>
<dbReference type="OMA" id="SDIYVDW"/>
<evidence type="ECO:0000313" key="4">
    <source>
        <dbReference type="Proteomes" id="UP000887568"/>
    </source>
</evidence>
<dbReference type="InterPro" id="IPR004045">
    <property type="entry name" value="Glutathione_S-Trfase_N"/>
</dbReference>
<evidence type="ECO:0000259" key="1">
    <source>
        <dbReference type="PROSITE" id="PS50404"/>
    </source>
</evidence>
<organism evidence="3 4">
    <name type="scientific">Patiria miniata</name>
    <name type="common">Bat star</name>
    <name type="synonym">Asterina miniata</name>
    <dbReference type="NCBI Taxonomy" id="46514"/>
    <lineage>
        <taxon>Eukaryota</taxon>
        <taxon>Metazoa</taxon>
        <taxon>Echinodermata</taxon>
        <taxon>Eleutherozoa</taxon>
        <taxon>Asterozoa</taxon>
        <taxon>Asteroidea</taxon>
        <taxon>Valvatacea</taxon>
        <taxon>Valvatida</taxon>
        <taxon>Asterinidae</taxon>
        <taxon>Patiria</taxon>
    </lineage>
</organism>
<dbReference type="AlphaFoldDB" id="A0A914ABE0"/>
<dbReference type="Proteomes" id="UP000887568">
    <property type="component" value="Unplaced"/>
</dbReference>
<evidence type="ECO:0000259" key="2">
    <source>
        <dbReference type="PROSITE" id="PS50405"/>
    </source>
</evidence>
<dbReference type="Pfam" id="PF14497">
    <property type="entry name" value="GST_C_3"/>
    <property type="match status" value="1"/>
</dbReference>
<proteinExistence type="predicted"/>
<dbReference type="SUPFAM" id="SSF52833">
    <property type="entry name" value="Thioredoxin-like"/>
    <property type="match status" value="1"/>
</dbReference>
<dbReference type="FunFam" id="1.20.1050.10:FF:000030">
    <property type="entry name" value="Glutathione S-transferase S1"/>
    <property type="match status" value="1"/>
</dbReference>
<name>A0A914ABE0_PATMI</name>
<dbReference type="GeneID" id="119731958"/>
<sequence>MPSYKVVYFNSRGRAEPIRLMLAHVGQKFEDVRYTHEEWPQHKAGAPLQQLPYLEVDGKAMPQSRAVLGFLAREYGLNGANNEETTKIDIIIAIMEDLTEPLAKIFFQEKDPAKQKELFAVYQAETVPKFLGPLEHMLKENKGGDGYFIGSKISSADIYFFACAEFFKEEQGILKKYPKLTALKERIAKDQKIATYLAKRPKTEW</sequence>
<dbReference type="PROSITE" id="PS50404">
    <property type="entry name" value="GST_NTER"/>
    <property type="match status" value="1"/>
</dbReference>
<protein>
    <submittedName>
        <fullName evidence="3">Uncharacterized protein</fullName>
    </submittedName>
</protein>
<dbReference type="FunFam" id="3.40.30.10:FF:000258">
    <property type="entry name" value="Glutathione S-transferase"/>
    <property type="match status" value="1"/>
</dbReference>
<dbReference type="InterPro" id="IPR050213">
    <property type="entry name" value="GST_superfamily"/>
</dbReference>
<dbReference type="SFLD" id="SFLDG00363">
    <property type="entry name" value="AMPS_(cytGST):_Alpha-__Mu-__Pi"/>
    <property type="match status" value="1"/>
</dbReference>
<dbReference type="InterPro" id="IPR010987">
    <property type="entry name" value="Glutathione-S-Trfase_C-like"/>
</dbReference>
<dbReference type="Gene3D" id="1.20.1050.130">
    <property type="match status" value="1"/>
</dbReference>
<accession>A0A914ABE0</accession>
<dbReference type="InterPro" id="IPR036249">
    <property type="entry name" value="Thioredoxin-like_sf"/>
</dbReference>
<dbReference type="PROSITE" id="PS50405">
    <property type="entry name" value="GST_CTER"/>
    <property type="match status" value="1"/>
</dbReference>
<dbReference type="GO" id="GO:0004364">
    <property type="term" value="F:glutathione transferase activity"/>
    <property type="evidence" value="ECO:0007669"/>
    <property type="project" value="TreeGrafter"/>
</dbReference>
<reference evidence="3" key="1">
    <citation type="submission" date="2022-11" db="UniProtKB">
        <authorList>
            <consortium name="EnsemblMetazoa"/>
        </authorList>
    </citation>
    <scope>IDENTIFICATION</scope>
</reference>